<dbReference type="InterPro" id="IPR000873">
    <property type="entry name" value="AMP-dep_synth/lig_dom"/>
</dbReference>
<feature type="domain" description="Carrier" evidence="7">
    <location>
        <begin position="1339"/>
        <end position="1413"/>
    </location>
</feature>
<proteinExistence type="predicted"/>
<dbReference type="Gene3D" id="3.40.50.12780">
    <property type="entry name" value="N-terminal domain of ligase-like"/>
    <property type="match status" value="1"/>
</dbReference>
<accession>A0ABY4PKW4</accession>
<dbReference type="NCBIfam" id="TIGR01733">
    <property type="entry name" value="AA-adenyl-dom"/>
    <property type="match status" value="2"/>
</dbReference>
<feature type="region of interest" description="Disordered" evidence="6">
    <location>
        <begin position="1318"/>
        <end position="1343"/>
    </location>
</feature>
<protein>
    <submittedName>
        <fullName evidence="8">Amino acid adenylation domain-containing protein</fullName>
    </submittedName>
</protein>
<dbReference type="RefSeq" id="WP_249585219.1">
    <property type="nucleotide sequence ID" value="NZ_BAAAQL010000045.1"/>
</dbReference>
<dbReference type="InterPro" id="IPR029063">
    <property type="entry name" value="SAM-dependent_MTases_sf"/>
</dbReference>
<dbReference type="InterPro" id="IPR006162">
    <property type="entry name" value="Ppantetheine_attach_site"/>
</dbReference>
<dbReference type="InterPro" id="IPR010071">
    <property type="entry name" value="AA_adenyl_dom"/>
</dbReference>
<dbReference type="PROSITE" id="PS00012">
    <property type="entry name" value="PHOSPHOPANTETHEINE"/>
    <property type="match status" value="2"/>
</dbReference>
<dbReference type="InterPro" id="IPR020845">
    <property type="entry name" value="AMP-binding_CS"/>
</dbReference>
<evidence type="ECO:0000256" key="2">
    <source>
        <dbReference type="ARBA" id="ARBA00022450"/>
    </source>
</evidence>
<dbReference type="InterPro" id="IPR025110">
    <property type="entry name" value="AMP-bd_C"/>
</dbReference>
<name>A0ABY4PKW4_9ACTN</name>
<keyword evidence="9" id="KW-1185">Reference proteome</keyword>
<dbReference type="Pfam" id="PF00668">
    <property type="entry name" value="Condensation"/>
    <property type="match status" value="3"/>
</dbReference>
<dbReference type="InterPro" id="IPR042099">
    <property type="entry name" value="ANL_N_sf"/>
</dbReference>
<sequence length="2969" mass="320116">MIPLSFAQRRMWFLHRLEGPSATYSIPFALRLDGTLDTAALAAAVTDVVTRHESLRTLVVESADGTPEQRVLPPDEADLHFRVVDVAPESLDDAMQEAVSESFDLETELPLRTFVFRLSPREHVLTFVFHHIAADGASMAPFLRDLVSAYTARHRGGAPQWTPLPVQYKDYTLWQRQLLGEDGDKESVAAPQLAYWRQELAEVPQPVQLPLDRPRPPTASYRGGHVDFLLEPDLVAGLGKIAAERGATAPMVVQAALAVLLQKLGAGEDVTIGSPIEGRTDEALADLVGFFVNTWVLRADLSKAPSFSDLVEQVRDKALAAYDNQDVPFERLVELLNLERSTSYQPLFQVMLAWQFVWPEIEMPDLRASLAPAGTDTAKFDLFFNIVPEASGRAYGRLEYATELFDHTTAVDIVDRLVRILGQAVADPGVRLGDVDVLSAGEREWLVGEVNDTAHPVAVDTLPGAFEAQVERDPDRLALIGEQERLSYAEFNRRANQLAHWLVEQGAGPEQLVAVRVPRSVDLMVAVYAVVKAGAAYLPIDPDLPEDRVRHVLESANPLVVLDETLPDVSGHPTANPRRALSPDNAAYVIYTSGSTGGPKGVQVSHRSIMNRLAWGLAHFDVTAEDRVLLSTSASFDVSVPELFAPLQVGAAVVIARPDGRRDPAYLAELIQREQVTGADFVPSLLEVFITEPAARECTSLRWAEVAGEAFPAALANKAVAVLPGCGVHNLYGPTEAAVEVTAWQHVPGADRVPIGAPVWNTQVYVLDAALRPVAPGVAGELYLAGAGLARGYVEQSALTAHRFVACPYGAPGTRMYRTGDVVRWNRDGQVEYLGRTDFQVKIRGFRIELGEIEQALAGHPGVAQATVVVQEDEQGDKRLVGYVVPDPDAAAVDADDQTDEWRQVYDDTYRESEDQAWGEDFQMWTSAYDGEPIPREQMQEWRDAAVAQVLRFAPRRVLDIGVGAGLLLAKIVGEVDEYWGTDISAPVVDRIRAQAERAGHGDRVRLSAQAADDLSGLPRGHFDTVVLNSVTQYFPSADYLDRVLCNAMELLAPGGRVIVGDVRNATTLRLLLTAVQRAAHPHASYEELRTLVEKELLAERELVVAPEWFIEWAAERSVGVDIRTKPGQAHNELTRHRYEVVLHKEPTDVLDLADVPSVPWGGQLSDLPDLGTLEDRVGHGPVRVTGVPNARLVEEATVTVAAGLLDPARMSGKPVDPQELIAWAGENGRDAVLTLSGEDVRCFDAVLLPQRRTGQPRVSGTFVPGAVGRRVLANAPVVAKSIGPLLAGLREYLHGRLPDYMVPSAVVPLTEIPLTPSGKLNRRALPPPDYAQGSTGRAPRNQREETFSALFAEVLGLERVGVDDDFFATGGDSIRSIQVVARARSRGVTVSTREVFEHRTAARLAELVEGREEEELPTLAELPGGGVGWAPLPPMAAHVLALDGPVGRFSMSGMLALPESIDRAGLVTTLQAVLDRHDVLRSRLDRAEPGLSIRAPGSVDAGALLREIPYEHADVNAELDAATGRLDPDAGVMAQFVWFASATGAGRLLIVLHHLVVDGVSWRILIPDLIATWQQVRDGHTPRAAKGGTSLRRWAHALVDEAARPERVAELPLWQQILRSDEPVLGARQLDRTRDVTATVDTVTVRVPADVTKTLLTTVPAVFRGGPDDGLLAGLALALAHWRRTRGVSGSSTLVRMEGHGREEHVVPGTDLSSTVGWFTSLYPVCLDVAGIDVADAIAGGPAAGRAIKAVKEQLRTVPDNGIGYGLLRHLNPGTAAALAAEPEPQIGFNYLGRTSGADIPEELRDLGWAPDTTHQDLIAAPDADMPVLSALEINAVAVDTVGGEELTAYFGFPTGVLSREEVTELAGLWVRALTALAQHATAPDAGGLTPSDAPLVAVGQEEIDTWESRLGPLTEIWPTTPTQSGILFHSMLAGTSFDPYHIQLVFQLSGEVDPERMRRAGQALLERYPNLRAAFVNRADGDVVQVVPAQGVTLPWQYLDLTAADEAERTATFEGFLTQDRTAHFDVDTPPLLRLALAVLEPGRAELVMTVHHVLSDGWSAPLLMRDLLLLYASHGDGSALPGTRSFGEYLAWRAGQDQDEAARAWAAELAGVDEPTLLAPGAADGDGLDQVEFSVPHDMSSQLNSRAAELGVTINTLVQGAWALLLGQLTGRQDLMFGATVSGRPPAVTGVESMVGMFINTLPVRVEYAPGDTLAEVVTRLQRGQAGLMEHHHYSLTQIQQSVGLQTLFDTLVVFESYPVDREGIGAATEAADGIAFTGLRPTNGTHYPLALMAAAETHLEFLLQYAPGVFDRDTVLAYAARFVRVLEQLAATPELKVAQLDVLEPAERDRLLVEFNDTAVPTPDVTITGLVEAQAERTPDEVAVISEGASLTYREVTARADRLARELAGRGVGPESVVAVSLPRSVDLVVALLAVLKAGGAYLPVDSRYPSHRLVPIFDEARPHLILTDTATAGLLPEHDAPDVFLDTLDLSAQAPGPDRPLHAGQLAYVMYTSGSTGKPKGVAITHANVVNGVLRLASRIGMEPGKRLLAGTSVNFDVSVFEIFTTLAVGGVVEVVPDVLVLGDRKGWSGSVISTVPSVFAELVDEISGRTSVDTIVFAGEALPSSLVDRTRDAFPGVRIVNAYGQSESFYATTFTVDGDTHGWTGSAPVGTPLGNMRAYVLGPGLAPVPPGAVGELYVGGNVGRGYHGRAALTAERFVADPFGPPGAPMYRTGDLARVNGEGQLEYVGRGDAQVKVRGFRIEPAEVEAALTAHPGVAQAAVIARDGRADTTVKQLVAYVVPAVTVTGARTTTTTTDDDRGPRTKELHAFVSERLPDFMVPSAFVVLDRLPLAPNGKLDRAALPEPEFTTAPYRAPRIPREETLAALFAEVLGVDRVGIDDGFFELGGHSLLATRLISRVRSEMEIEIPIRKIFDLPTVAALAAWTEESTAPRRPGLRKMFTEE</sequence>
<dbReference type="InterPro" id="IPR045851">
    <property type="entry name" value="AMP-bd_C_sf"/>
</dbReference>
<keyword evidence="2" id="KW-0596">Phosphopantetheine</keyword>
<dbReference type="Gene3D" id="3.30.559.10">
    <property type="entry name" value="Chloramphenicol acetyltransferase-like domain"/>
    <property type="match status" value="3"/>
</dbReference>
<evidence type="ECO:0000313" key="8">
    <source>
        <dbReference type="EMBL" id="UQT53721.1"/>
    </source>
</evidence>
<dbReference type="InterPro" id="IPR036736">
    <property type="entry name" value="ACP-like_sf"/>
</dbReference>
<dbReference type="Gene3D" id="3.40.50.980">
    <property type="match status" value="2"/>
</dbReference>
<evidence type="ECO:0000256" key="1">
    <source>
        <dbReference type="ARBA" id="ARBA00001957"/>
    </source>
</evidence>
<keyword evidence="3" id="KW-0597">Phosphoprotein</keyword>
<dbReference type="Pfam" id="PF00550">
    <property type="entry name" value="PP-binding"/>
    <property type="match status" value="2"/>
</dbReference>
<dbReference type="SUPFAM" id="SSF52777">
    <property type="entry name" value="CoA-dependent acyltransferases"/>
    <property type="match status" value="6"/>
</dbReference>
<dbReference type="Gene3D" id="3.30.300.30">
    <property type="match status" value="3"/>
</dbReference>
<dbReference type="Gene3D" id="2.30.38.10">
    <property type="entry name" value="Luciferase, Domain 3"/>
    <property type="match status" value="1"/>
</dbReference>
<dbReference type="Pfam" id="PF00501">
    <property type="entry name" value="AMP-binding"/>
    <property type="match status" value="2"/>
</dbReference>
<dbReference type="SUPFAM" id="SSF53335">
    <property type="entry name" value="S-adenosyl-L-methionine-dependent methyltransferases"/>
    <property type="match status" value="1"/>
</dbReference>
<gene>
    <name evidence="8" type="ORF">M4V62_00755</name>
</gene>
<dbReference type="Proteomes" id="UP000829992">
    <property type="component" value="Chromosome"/>
</dbReference>
<organism evidence="8 9">
    <name type="scientific">Streptomyces durmitorensis</name>
    <dbReference type="NCBI Taxonomy" id="319947"/>
    <lineage>
        <taxon>Bacteria</taxon>
        <taxon>Bacillati</taxon>
        <taxon>Actinomycetota</taxon>
        <taxon>Actinomycetes</taxon>
        <taxon>Kitasatosporales</taxon>
        <taxon>Streptomycetaceae</taxon>
        <taxon>Streptomyces</taxon>
    </lineage>
</organism>
<dbReference type="Pfam" id="PF08242">
    <property type="entry name" value="Methyltransf_12"/>
    <property type="match status" value="1"/>
</dbReference>
<evidence type="ECO:0000313" key="9">
    <source>
        <dbReference type="Proteomes" id="UP000829992"/>
    </source>
</evidence>
<evidence type="ECO:0000256" key="3">
    <source>
        <dbReference type="ARBA" id="ARBA00022553"/>
    </source>
</evidence>
<dbReference type="PROSITE" id="PS00455">
    <property type="entry name" value="AMP_BINDING"/>
    <property type="match status" value="2"/>
</dbReference>
<feature type="domain" description="Carrier" evidence="7">
    <location>
        <begin position="2880"/>
        <end position="2955"/>
    </location>
</feature>
<dbReference type="Gene3D" id="3.30.559.30">
    <property type="entry name" value="Nonribosomal peptide synthetase, condensation domain"/>
    <property type="match status" value="3"/>
</dbReference>
<evidence type="ECO:0000256" key="4">
    <source>
        <dbReference type="ARBA" id="ARBA00022737"/>
    </source>
</evidence>
<dbReference type="Gene3D" id="3.40.50.150">
    <property type="entry name" value="Vaccinia Virus protein VP39"/>
    <property type="match status" value="1"/>
</dbReference>
<dbReference type="CDD" id="cd05930">
    <property type="entry name" value="A_NRPS"/>
    <property type="match status" value="2"/>
</dbReference>
<dbReference type="InterPro" id="IPR010060">
    <property type="entry name" value="NRPS_synth"/>
</dbReference>
<dbReference type="InterPro" id="IPR029058">
    <property type="entry name" value="AB_hydrolase_fold"/>
</dbReference>
<dbReference type="CDD" id="cd02440">
    <property type="entry name" value="AdoMet_MTases"/>
    <property type="match status" value="1"/>
</dbReference>
<dbReference type="InterPro" id="IPR013217">
    <property type="entry name" value="Methyltransf_12"/>
</dbReference>
<dbReference type="NCBIfam" id="TIGR01720">
    <property type="entry name" value="NRPS-para261"/>
    <property type="match status" value="1"/>
</dbReference>
<dbReference type="Gene3D" id="1.10.1200.10">
    <property type="entry name" value="ACP-like"/>
    <property type="match status" value="1"/>
</dbReference>
<dbReference type="InterPro" id="IPR023213">
    <property type="entry name" value="CAT-like_dom_sf"/>
</dbReference>
<keyword evidence="4" id="KW-0677">Repeat</keyword>
<dbReference type="PROSITE" id="PS50075">
    <property type="entry name" value="CARRIER"/>
    <property type="match status" value="2"/>
</dbReference>
<dbReference type="SUPFAM" id="SSF47336">
    <property type="entry name" value="ACP-like"/>
    <property type="match status" value="2"/>
</dbReference>
<dbReference type="Pfam" id="PF13193">
    <property type="entry name" value="AMP-binding_C"/>
    <property type="match status" value="2"/>
</dbReference>
<dbReference type="InterPro" id="IPR009081">
    <property type="entry name" value="PP-bd_ACP"/>
</dbReference>
<dbReference type="Gene3D" id="3.40.50.1820">
    <property type="entry name" value="alpha/beta hydrolase"/>
    <property type="match status" value="1"/>
</dbReference>
<evidence type="ECO:0000256" key="5">
    <source>
        <dbReference type="ARBA" id="ARBA00023194"/>
    </source>
</evidence>
<dbReference type="InterPro" id="IPR020806">
    <property type="entry name" value="PKS_PP-bd"/>
</dbReference>
<dbReference type="CDD" id="cd19540">
    <property type="entry name" value="LCL_NRPS-like"/>
    <property type="match status" value="1"/>
</dbReference>
<dbReference type="NCBIfam" id="NF003417">
    <property type="entry name" value="PRK04813.1"/>
    <property type="match status" value="3"/>
</dbReference>
<dbReference type="SUPFAM" id="SSF56801">
    <property type="entry name" value="Acetyl-CoA synthetase-like"/>
    <property type="match status" value="2"/>
</dbReference>
<keyword evidence="5" id="KW-0045">Antibiotic biosynthesis</keyword>
<dbReference type="PANTHER" id="PTHR45527:SF1">
    <property type="entry name" value="FATTY ACID SYNTHASE"/>
    <property type="match status" value="1"/>
</dbReference>
<dbReference type="PANTHER" id="PTHR45527">
    <property type="entry name" value="NONRIBOSOMAL PEPTIDE SYNTHETASE"/>
    <property type="match status" value="1"/>
</dbReference>
<reference evidence="8 9" key="1">
    <citation type="submission" date="2022-05" db="EMBL/GenBank/DDBJ databases">
        <authorList>
            <person name="Zhou X."/>
            <person name="Li K."/>
            <person name="Man Y."/>
        </authorList>
    </citation>
    <scope>NUCLEOTIDE SEQUENCE [LARGE SCALE GENOMIC DNA]</scope>
    <source>
        <strain evidence="8 9">MS405</strain>
    </source>
</reference>
<comment type="cofactor">
    <cofactor evidence="1">
        <name>pantetheine 4'-phosphate</name>
        <dbReference type="ChEBI" id="CHEBI:47942"/>
    </cofactor>
</comment>
<evidence type="ECO:0000256" key="6">
    <source>
        <dbReference type="SAM" id="MobiDB-lite"/>
    </source>
</evidence>
<dbReference type="InterPro" id="IPR001242">
    <property type="entry name" value="Condensation_dom"/>
</dbReference>
<evidence type="ECO:0000259" key="7">
    <source>
        <dbReference type="PROSITE" id="PS50075"/>
    </source>
</evidence>
<dbReference type="EMBL" id="CP097289">
    <property type="protein sequence ID" value="UQT53721.1"/>
    <property type="molecule type" value="Genomic_DNA"/>
</dbReference>
<dbReference type="SMART" id="SM00823">
    <property type="entry name" value="PKS_PP"/>
    <property type="match status" value="2"/>
</dbReference>